<dbReference type="InterPro" id="IPR000372">
    <property type="entry name" value="LRRNT"/>
</dbReference>
<dbReference type="STRING" id="99883.ENSTNIP00000008490"/>
<accession>H3CJR1</accession>
<dbReference type="HOGENOM" id="CLU_030478_0_0_1"/>
<organism evidence="6 7">
    <name type="scientific">Tetraodon nigroviridis</name>
    <name type="common">Spotted green pufferfish</name>
    <name type="synonym">Chelonodon nigroviridis</name>
    <dbReference type="NCBI Taxonomy" id="99883"/>
    <lineage>
        <taxon>Eukaryota</taxon>
        <taxon>Metazoa</taxon>
        <taxon>Chordata</taxon>
        <taxon>Craniata</taxon>
        <taxon>Vertebrata</taxon>
        <taxon>Euteleostomi</taxon>
        <taxon>Actinopterygii</taxon>
        <taxon>Neopterygii</taxon>
        <taxon>Teleostei</taxon>
        <taxon>Neoteleostei</taxon>
        <taxon>Acanthomorphata</taxon>
        <taxon>Eupercaria</taxon>
        <taxon>Tetraodontiformes</taxon>
        <taxon>Tetradontoidea</taxon>
        <taxon>Tetraodontidae</taxon>
        <taxon>Tetraodon</taxon>
    </lineage>
</organism>
<keyword evidence="4" id="KW-0812">Transmembrane</keyword>
<dbReference type="Gene3D" id="3.80.10.10">
    <property type="entry name" value="Ribonuclease Inhibitor"/>
    <property type="match status" value="1"/>
</dbReference>
<reference evidence="7" key="1">
    <citation type="journal article" date="2004" name="Nature">
        <title>Genome duplication in the teleost fish Tetraodon nigroviridis reveals the early vertebrate proto-karyotype.</title>
        <authorList>
            <person name="Jaillon O."/>
            <person name="Aury J.-M."/>
            <person name="Brunet F."/>
            <person name="Petit J.-L."/>
            <person name="Stange-Thomann N."/>
            <person name="Mauceli E."/>
            <person name="Bouneau L."/>
            <person name="Fischer C."/>
            <person name="Ozouf-Costaz C."/>
            <person name="Bernot A."/>
            <person name="Nicaud S."/>
            <person name="Jaffe D."/>
            <person name="Fisher S."/>
            <person name="Lutfalla G."/>
            <person name="Dossat C."/>
            <person name="Segurens B."/>
            <person name="Dasilva C."/>
            <person name="Salanoubat M."/>
            <person name="Levy M."/>
            <person name="Boudet N."/>
            <person name="Castellano S."/>
            <person name="Anthouard V."/>
            <person name="Jubin C."/>
            <person name="Castelli V."/>
            <person name="Katinka M."/>
            <person name="Vacherie B."/>
            <person name="Biemont C."/>
            <person name="Skalli Z."/>
            <person name="Cattolico L."/>
            <person name="Poulain J."/>
            <person name="De Berardinis V."/>
            <person name="Cruaud C."/>
            <person name="Duprat S."/>
            <person name="Brottier P."/>
            <person name="Coutanceau J.-P."/>
            <person name="Gouzy J."/>
            <person name="Parra G."/>
            <person name="Lardier G."/>
            <person name="Chapple C."/>
            <person name="McKernan K.J."/>
            <person name="McEwan P."/>
            <person name="Bosak S."/>
            <person name="Kellis M."/>
            <person name="Volff J.-N."/>
            <person name="Guigo R."/>
            <person name="Zody M.C."/>
            <person name="Mesirov J."/>
            <person name="Lindblad-Toh K."/>
            <person name="Birren B."/>
            <person name="Nusbaum C."/>
            <person name="Kahn D."/>
            <person name="Robinson-Rechavi M."/>
            <person name="Laudet V."/>
            <person name="Schachter V."/>
            <person name="Quetier F."/>
            <person name="Saurin W."/>
            <person name="Scarpelli C."/>
            <person name="Wincker P."/>
            <person name="Lander E.S."/>
            <person name="Weissenbach J."/>
            <person name="Roest Crollius H."/>
        </authorList>
    </citation>
    <scope>NUCLEOTIDE SEQUENCE [LARGE SCALE GENOMIC DNA]</scope>
</reference>
<keyword evidence="3" id="KW-0677">Repeat</keyword>
<name>H3CJR1_TETNG</name>
<evidence type="ECO:0000256" key="2">
    <source>
        <dbReference type="ARBA" id="ARBA00022729"/>
    </source>
</evidence>
<evidence type="ECO:0000256" key="3">
    <source>
        <dbReference type="ARBA" id="ARBA00022737"/>
    </source>
</evidence>
<keyword evidence="1" id="KW-0433">Leucine-rich repeat</keyword>
<keyword evidence="4" id="KW-0472">Membrane</keyword>
<dbReference type="Proteomes" id="UP000007303">
    <property type="component" value="Unassembled WGS sequence"/>
</dbReference>
<feature type="domain" description="Ig-like" evidence="5">
    <location>
        <begin position="282"/>
        <end position="353"/>
    </location>
</feature>
<reference evidence="6" key="3">
    <citation type="submission" date="2025-09" db="UniProtKB">
        <authorList>
            <consortium name="Ensembl"/>
        </authorList>
    </citation>
    <scope>IDENTIFICATION</scope>
</reference>
<dbReference type="SMART" id="SM00369">
    <property type="entry name" value="LRR_TYP"/>
    <property type="match status" value="5"/>
</dbReference>
<dbReference type="InterPro" id="IPR007110">
    <property type="entry name" value="Ig-like_dom"/>
</dbReference>
<evidence type="ECO:0000259" key="5">
    <source>
        <dbReference type="PROSITE" id="PS50835"/>
    </source>
</evidence>
<dbReference type="SUPFAM" id="SSF52058">
    <property type="entry name" value="L domain-like"/>
    <property type="match status" value="1"/>
</dbReference>
<dbReference type="Ensembl" id="ENSTNIT00000008658.1">
    <property type="protein sequence ID" value="ENSTNIP00000008490.1"/>
    <property type="gene ID" value="ENSTNIG00000005774.1"/>
</dbReference>
<dbReference type="SMART" id="SM00013">
    <property type="entry name" value="LRRNT"/>
    <property type="match status" value="1"/>
</dbReference>
<protein>
    <recommendedName>
        <fullName evidence="5">Ig-like domain-containing protein</fullName>
    </recommendedName>
</protein>
<reference evidence="6" key="2">
    <citation type="submission" date="2025-08" db="UniProtKB">
        <authorList>
            <consortium name="Ensembl"/>
        </authorList>
    </citation>
    <scope>IDENTIFICATION</scope>
</reference>
<dbReference type="PROSITE" id="PS50835">
    <property type="entry name" value="IG_LIKE"/>
    <property type="match status" value="1"/>
</dbReference>
<feature type="transmembrane region" description="Helical" evidence="4">
    <location>
        <begin position="385"/>
        <end position="405"/>
    </location>
</feature>
<evidence type="ECO:0000256" key="1">
    <source>
        <dbReference type="ARBA" id="ARBA00022614"/>
    </source>
</evidence>
<keyword evidence="4" id="KW-1133">Transmembrane helix</keyword>
<dbReference type="PROSITE" id="PS51450">
    <property type="entry name" value="LRR"/>
    <property type="match status" value="1"/>
</dbReference>
<dbReference type="OMA" id="DFVWVGP"/>
<dbReference type="Pfam" id="PF13855">
    <property type="entry name" value="LRR_8"/>
    <property type="match status" value="1"/>
</dbReference>
<dbReference type="InterPro" id="IPR032675">
    <property type="entry name" value="LRR_dom_sf"/>
</dbReference>
<sequence>MSARPEGTTRMPPTVSRVSCRTEVAVAVAVALLLSLCLGSGPAVATCPLPCLCASDIICCSGGNLSTLPFDLPGYATWLDLSHNALAVLHVGWISGSFERLVTLVLNRNTVGLIEAEAFATMPRLVHLDLSSNRLKELNSSIFAGLTELKELLLFGNQISRVDPSALSDLRGLQRFYLSGNRLTEVPLGLFSQTGGPRNLTLLDLCNWLAAVPVQTLLSLTPHCRVYLQGNPLVCDCPLLALLEYWLWKQYDPLVDFRGHYTCLDLSWPNSECNQSVVSDVPLEATSYHVDPGKWLQVPCVGTQGPNITPVFWVTPTAVVNSSTIDPNSNLTVFPNGTLEIQPGEEDSGPYACVTPRGRPYNPGGSVEVNRGSAHRGSSEHFNTAFTTLASCVVSIILVLLYLYLTPCRCRDRQEGRGCGGRALILCSDPREVEVGQRRSNGKRVAFLEPQTEDAVSKSPALYSVHVATEGILKNNFTNVKTKQDRVLSLQSKSSFSVAT</sequence>
<dbReference type="AlphaFoldDB" id="H3CJR1"/>
<dbReference type="PANTHER" id="PTHR24366:SF170">
    <property type="entry name" value="RE50361P"/>
    <property type="match status" value="1"/>
</dbReference>
<evidence type="ECO:0000313" key="7">
    <source>
        <dbReference type="Proteomes" id="UP000007303"/>
    </source>
</evidence>
<keyword evidence="2" id="KW-0732">Signal</keyword>
<dbReference type="InParanoid" id="H3CJR1"/>
<keyword evidence="7" id="KW-1185">Reference proteome</keyword>
<proteinExistence type="predicted"/>
<dbReference type="InterPro" id="IPR001611">
    <property type="entry name" value="Leu-rich_rpt"/>
</dbReference>
<evidence type="ECO:0000313" key="6">
    <source>
        <dbReference type="Ensembl" id="ENSTNIP00000008490.1"/>
    </source>
</evidence>
<dbReference type="InterPro" id="IPR003591">
    <property type="entry name" value="Leu-rich_rpt_typical-subtyp"/>
</dbReference>
<dbReference type="PANTHER" id="PTHR24366">
    <property type="entry name" value="IG(IMMUNOGLOBULIN) AND LRR(LEUCINE RICH REPEAT) DOMAINS"/>
    <property type="match status" value="1"/>
</dbReference>
<dbReference type="GeneTree" id="ENSGT00950000183146"/>
<evidence type="ECO:0000256" key="4">
    <source>
        <dbReference type="SAM" id="Phobius"/>
    </source>
</evidence>